<gene>
    <name evidence="3" type="ORF">CY34DRAFT_42415</name>
</gene>
<keyword evidence="4" id="KW-1185">Reference proteome</keyword>
<proteinExistence type="predicted"/>
<name>A0A0D0ARU8_9AGAM</name>
<keyword evidence="1" id="KW-0238">DNA-binding</keyword>
<protein>
    <recommendedName>
        <fullName evidence="2">HTH CENPB-type domain-containing protein</fullName>
    </recommendedName>
</protein>
<dbReference type="InterPro" id="IPR006600">
    <property type="entry name" value="HTH_CenpB_DNA-bd_dom"/>
</dbReference>
<feature type="non-terminal residue" evidence="3">
    <location>
        <position position="145"/>
    </location>
</feature>
<evidence type="ECO:0000259" key="2">
    <source>
        <dbReference type="PROSITE" id="PS51253"/>
    </source>
</evidence>
<dbReference type="AlphaFoldDB" id="A0A0D0ARU8"/>
<dbReference type="InParanoid" id="A0A0D0ARU8"/>
<organism evidence="3 4">
    <name type="scientific">Suillus luteus UH-Slu-Lm8-n1</name>
    <dbReference type="NCBI Taxonomy" id="930992"/>
    <lineage>
        <taxon>Eukaryota</taxon>
        <taxon>Fungi</taxon>
        <taxon>Dikarya</taxon>
        <taxon>Basidiomycota</taxon>
        <taxon>Agaricomycotina</taxon>
        <taxon>Agaricomycetes</taxon>
        <taxon>Agaricomycetidae</taxon>
        <taxon>Boletales</taxon>
        <taxon>Suillineae</taxon>
        <taxon>Suillaceae</taxon>
        <taxon>Suillus</taxon>
    </lineage>
</organism>
<dbReference type="Proteomes" id="UP000054485">
    <property type="component" value="Unassembled WGS sequence"/>
</dbReference>
<evidence type="ECO:0000313" key="3">
    <source>
        <dbReference type="EMBL" id="KIK40804.1"/>
    </source>
</evidence>
<dbReference type="GO" id="GO:0003677">
    <property type="term" value="F:DNA binding"/>
    <property type="evidence" value="ECO:0007669"/>
    <property type="project" value="UniProtKB-KW"/>
</dbReference>
<feature type="non-terminal residue" evidence="3">
    <location>
        <position position="1"/>
    </location>
</feature>
<dbReference type="PROSITE" id="PS51253">
    <property type="entry name" value="HTH_CENPB"/>
    <property type="match status" value="1"/>
</dbReference>
<evidence type="ECO:0000256" key="1">
    <source>
        <dbReference type="ARBA" id="ARBA00023125"/>
    </source>
</evidence>
<dbReference type="Gene3D" id="1.10.10.60">
    <property type="entry name" value="Homeodomain-like"/>
    <property type="match status" value="1"/>
</dbReference>
<feature type="domain" description="HTH CENPB-type" evidence="2">
    <location>
        <begin position="105"/>
        <end position="145"/>
    </location>
</feature>
<dbReference type="HOGENOM" id="CLU_018294_8_0_1"/>
<dbReference type="STRING" id="930992.A0A0D0ARU8"/>
<dbReference type="OrthoDB" id="162969at2759"/>
<accession>A0A0D0ARU8</accession>
<dbReference type="Pfam" id="PF03221">
    <property type="entry name" value="HTH_Tnp_Tc5"/>
    <property type="match status" value="1"/>
</dbReference>
<reference evidence="4" key="2">
    <citation type="submission" date="2015-01" db="EMBL/GenBank/DDBJ databases">
        <title>Evolutionary Origins and Diversification of the Mycorrhizal Mutualists.</title>
        <authorList>
            <consortium name="DOE Joint Genome Institute"/>
            <consortium name="Mycorrhizal Genomics Consortium"/>
            <person name="Kohler A."/>
            <person name="Kuo A."/>
            <person name="Nagy L.G."/>
            <person name="Floudas D."/>
            <person name="Copeland A."/>
            <person name="Barry K.W."/>
            <person name="Cichocki N."/>
            <person name="Veneault-Fourrey C."/>
            <person name="LaButti K."/>
            <person name="Lindquist E.A."/>
            <person name="Lipzen A."/>
            <person name="Lundell T."/>
            <person name="Morin E."/>
            <person name="Murat C."/>
            <person name="Riley R."/>
            <person name="Ohm R."/>
            <person name="Sun H."/>
            <person name="Tunlid A."/>
            <person name="Henrissat B."/>
            <person name="Grigoriev I.V."/>
            <person name="Hibbett D.S."/>
            <person name="Martin F."/>
        </authorList>
    </citation>
    <scope>NUCLEOTIDE SEQUENCE [LARGE SCALE GENOMIC DNA]</scope>
    <source>
        <strain evidence="4">UH-Slu-Lm8-n1</strain>
    </source>
</reference>
<evidence type="ECO:0000313" key="4">
    <source>
        <dbReference type="Proteomes" id="UP000054485"/>
    </source>
</evidence>
<reference evidence="3 4" key="1">
    <citation type="submission" date="2014-04" db="EMBL/GenBank/DDBJ databases">
        <authorList>
            <consortium name="DOE Joint Genome Institute"/>
            <person name="Kuo A."/>
            <person name="Ruytinx J."/>
            <person name="Rineau F."/>
            <person name="Colpaert J."/>
            <person name="Kohler A."/>
            <person name="Nagy L.G."/>
            <person name="Floudas D."/>
            <person name="Copeland A."/>
            <person name="Barry K.W."/>
            <person name="Cichocki N."/>
            <person name="Veneault-Fourrey C."/>
            <person name="LaButti K."/>
            <person name="Lindquist E.A."/>
            <person name="Lipzen A."/>
            <person name="Lundell T."/>
            <person name="Morin E."/>
            <person name="Murat C."/>
            <person name="Sun H."/>
            <person name="Tunlid A."/>
            <person name="Henrissat B."/>
            <person name="Grigoriev I.V."/>
            <person name="Hibbett D.S."/>
            <person name="Martin F."/>
            <person name="Nordberg H.P."/>
            <person name="Cantor M.N."/>
            <person name="Hua S.X."/>
        </authorList>
    </citation>
    <scope>NUCLEOTIDE SEQUENCE [LARGE SCALE GENOMIC DNA]</scope>
    <source>
        <strain evidence="3 4">UH-Slu-Lm8-n1</strain>
    </source>
</reference>
<sequence length="145" mass="16882">KRKSCDKPTAYNRPAKQRKIITKDTPRTSPLLPTCSSRQNLTLSDWMMVYSFIDSHPNVTQAEIVEHFKSLKSGALVFTQSTLSRKLRERPKMEARVNDNPNALSSKRPRVVTRPDVERALILWIRHMENKHEMVTGPMLREKRK</sequence>
<dbReference type="EMBL" id="KN835290">
    <property type="protein sequence ID" value="KIK40804.1"/>
    <property type="molecule type" value="Genomic_DNA"/>
</dbReference>